<evidence type="ECO:0000313" key="3">
    <source>
        <dbReference type="Proteomes" id="UP001233999"/>
    </source>
</evidence>
<comment type="caution">
    <text evidence="2">The sequence shown here is derived from an EMBL/GenBank/DDBJ whole genome shotgun (WGS) entry which is preliminary data.</text>
</comment>
<feature type="non-terminal residue" evidence="2">
    <location>
        <position position="1"/>
    </location>
</feature>
<evidence type="ECO:0000313" key="2">
    <source>
        <dbReference type="EMBL" id="KAJ9582484.1"/>
    </source>
</evidence>
<dbReference type="AlphaFoldDB" id="A0AAD7ZKL5"/>
<dbReference type="Proteomes" id="UP001233999">
    <property type="component" value="Unassembled WGS sequence"/>
</dbReference>
<keyword evidence="1" id="KW-0472">Membrane</keyword>
<sequence>WSTAHLQSTTMHHLTQLNSTDCKESYSVYLYLSNIYLYLSLTVTTGVITL</sequence>
<keyword evidence="1" id="KW-0812">Transmembrane</keyword>
<keyword evidence="1" id="KW-1133">Transmembrane helix</keyword>
<reference evidence="2" key="1">
    <citation type="journal article" date="2023" name="IScience">
        <title>Live-bearing cockroach genome reveals convergent evolutionary mechanisms linked to viviparity in insects and beyond.</title>
        <authorList>
            <person name="Fouks B."/>
            <person name="Harrison M.C."/>
            <person name="Mikhailova A.A."/>
            <person name="Marchal E."/>
            <person name="English S."/>
            <person name="Carruthers M."/>
            <person name="Jennings E.C."/>
            <person name="Chiamaka E.L."/>
            <person name="Frigard R.A."/>
            <person name="Pippel M."/>
            <person name="Attardo G.M."/>
            <person name="Benoit J.B."/>
            <person name="Bornberg-Bauer E."/>
            <person name="Tobe S.S."/>
        </authorList>
    </citation>
    <scope>NUCLEOTIDE SEQUENCE</scope>
    <source>
        <strain evidence="2">Stay&amp;Tobe</strain>
    </source>
</reference>
<keyword evidence="3" id="KW-1185">Reference proteome</keyword>
<accession>A0AAD7ZKL5</accession>
<evidence type="ECO:0000256" key="1">
    <source>
        <dbReference type="SAM" id="Phobius"/>
    </source>
</evidence>
<name>A0AAD7ZKL5_DIPPU</name>
<dbReference type="EMBL" id="JASPKZ010007797">
    <property type="protein sequence ID" value="KAJ9582484.1"/>
    <property type="molecule type" value="Genomic_DNA"/>
</dbReference>
<protein>
    <submittedName>
        <fullName evidence="2">Uncharacterized protein</fullName>
    </submittedName>
</protein>
<gene>
    <name evidence="2" type="ORF">L9F63_003177</name>
</gene>
<reference evidence="2" key="2">
    <citation type="submission" date="2023-05" db="EMBL/GenBank/DDBJ databases">
        <authorList>
            <person name="Fouks B."/>
        </authorList>
    </citation>
    <scope>NUCLEOTIDE SEQUENCE</scope>
    <source>
        <strain evidence="2">Stay&amp;Tobe</strain>
        <tissue evidence="2">Testes</tissue>
    </source>
</reference>
<organism evidence="2 3">
    <name type="scientific">Diploptera punctata</name>
    <name type="common">Pacific beetle cockroach</name>
    <dbReference type="NCBI Taxonomy" id="6984"/>
    <lineage>
        <taxon>Eukaryota</taxon>
        <taxon>Metazoa</taxon>
        <taxon>Ecdysozoa</taxon>
        <taxon>Arthropoda</taxon>
        <taxon>Hexapoda</taxon>
        <taxon>Insecta</taxon>
        <taxon>Pterygota</taxon>
        <taxon>Neoptera</taxon>
        <taxon>Polyneoptera</taxon>
        <taxon>Dictyoptera</taxon>
        <taxon>Blattodea</taxon>
        <taxon>Blaberoidea</taxon>
        <taxon>Blaberidae</taxon>
        <taxon>Diplopterinae</taxon>
        <taxon>Diploptera</taxon>
    </lineage>
</organism>
<feature type="non-terminal residue" evidence="2">
    <location>
        <position position="50"/>
    </location>
</feature>
<proteinExistence type="predicted"/>
<feature type="transmembrane region" description="Helical" evidence="1">
    <location>
        <begin position="28"/>
        <end position="48"/>
    </location>
</feature>